<feature type="active site" description="Proton donor/acceptor" evidence="7">
    <location>
        <position position="435"/>
    </location>
</feature>
<dbReference type="InterPro" id="IPR052905">
    <property type="entry name" value="LD-transpeptidase_YkuD-like"/>
</dbReference>
<keyword evidence="10" id="KW-1185">Reference proteome</keyword>
<dbReference type="Proteomes" id="UP000199642">
    <property type="component" value="Unassembled WGS sequence"/>
</dbReference>
<evidence type="ECO:0000256" key="1">
    <source>
        <dbReference type="ARBA" id="ARBA00004752"/>
    </source>
</evidence>
<dbReference type="InterPro" id="IPR005490">
    <property type="entry name" value="LD_TPept_cat_dom"/>
</dbReference>
<evidence type="ECO:0000256" key="7">
    <source>
        <dbReference type="PROSITE-ProRule" id="PRU01373"/>
    </source>
</evidence>
<dbReference type="InterPro" id="IPR036365">
    <property type="entry name" value="PGBD-like_sf"/>
</dbReference>
<dbReference type="PANTHER" id="PTHR41533:SF2">
    <property type="entry name" value="BLR7131 PROTEIN"/>
    <property type="match status" value="1"/>
</dbReference>
<dbReference type="STRING" id="435880.SAMN04487988_101457"/>
<feature type="domain" description="L,D-TPase catalytic" evidence="8">
    <location>
        <begin position="306"/>
        <end position="480"/>
    </location>
</feature>
<evidence type="ECO:0000256" key="5">
    <source>
        <dbReference type="ARBA" id="ARBA00022984"/>
    </source>
</evidence>
<dbReference type="GO" id="GO:0071555">
    <property type="term" value="P:cell wall organization"/>
    <property type="evidence" value="ECO:0007669"/>
    <property type="project" value="UniProtKB-UniRule"/>
</dbReference>
<protein>
    <submittedName>
        <fullName evidence="9">Murein L,D-transpeptidase YcbB/YkuD</fullName>
    </submittedName>
</protein>
<comment type="similarity">
    <text evidence="2">Belongs to the YkuD family.</text>
</comment>
<keyword evidence="6 7" id="KW-0961">Cell wall biogenesis/degradation</keyword>
<dbReference type="PROSITE" id="PS52029">
    <property type="entry name" value="LD_TPASE"/>
    <property type="match status" value="1"/>
</dbReference>
<gene>
    <name evidence="9" type="ORF">SAMN04487988_101457</name>
</gene>
<evidence type="ECO:0000256" key="6">
    <source>
        <dbReference type="ARBA" id="ARBA00023316"/>
    </source>
</evidence>
<accession>A0A1I2P5L8</accession>
<dbReference type="Gene3D" id="1.10.101.10">
    <property type="entry name" value="PGBD-like superfamily/PGBD"/>
    <property type="match status" value="1"/>
</dbReference>
<keyword evidence="3" id="KW-0808">Transferase</keyword>
<dbReference type="SUPFAM" id="SSF47090">
    <property type="entry name" value="PGBD-like"/>
    <property type="match status" value="1"/>
</dbReference>
<dbReference type="InterPro" id="IPR045380">
    <property type="entry name" value="LD_TPept_scaffold_dom"/>
</dbReference>
<comment type="pathway">
    <text evidence="1 7">Cell wall biogenesis; peptidoglycan biosynthesis.</text>
</comment>
<dbReference type="EMBL" id="FOPC01000001">
    <property type="protein sequence ID" value="SFG11455.1"/>
    <property type="molecule type" value="Genomic_DNA"/>
</dbReference>
<dbReference type="GO" id="GO:0008360">
    <property type="term" value="P:regulation of cell shape"/>
    <property type="evidence" value="ECO:0007669"/>
    <property type="project" value="UniProtKB-UniRule"/>
</dbReference>
<keyword evidence="4 7" id="KW-0133">Cell shape</keyword>
<dbReference type="Gene3D" id="2.40.440.10">
    <property type="entry name" value="L,D-transpeptidase catalytic domain-like"/>
    <property type="match status" value="1"/>
</dbReference>
<evidence type="ECO:0000313" key="9">
    <source>
        <dbReference type="EMBL" id="SFG11455.1"/>
    </source>
</evidence>
<dbReference type="CDD" id="cd16913">
    <property type="entry name" value="YkuD_like"/>
    <property type="match status" value="1"/>
</dbReference>
<evidence type="ECO:0000259" key="8">
    <source>
        <dbReference type="PROSITE" id="PS52029"/>
    </source>
</evidence>
<dbReference type="InterPro" id="IPR002477">
    <property type="entry name" value="Peptidoglycan-bd-like"/>
</dbReference>
<evidence type="ECO:0000256" key="4">
    <source>
        <dbReference type="ARBA" id="ARBA00022960"/>
    </source>
</evidence>
<dbReference type="InterPro" id="IPR036366">
    <property type="entry name" value="PGBDSf"/>
</dbReference>
<evidence type="ECO:0000313" key="10">
    <source>
        <dbReference type="Proteomes" id="UP000199642"/>
    </source>
</evidence>
<name>A0A1I2P5L8_9BACT</name>
<dbReference type="Pfam" id="PF20142">
    <property type="entry name" value="Scaffold"/>
    <property type="match status" value="1"/>
</dbReference>
<dbReference type="UniPathway" id="UPA00219"/>
<dbReference type="RefSeq" id="WP_092788614.1">
    <property type="nucleotide sequence ID" value="NZ_FOPC01000001.1"/>
</dbReference>
<evidence type="ECO:0000256" key="3">
    <source>
        <dbReference type="ARBA" id="ARBA00022679"/>
    </source>
</evidence>
<dbReference type="AlphaFoldDB" id="A0A1I2P5L8"/>
<dbReference type="Pfam" id="PF03734">
    <property type="entry name" value="YkuD"/>
    <property type="match status" value="1"/>
</dbReference>
<evidence type="ECO:0000256" key="2">
    <source>
        <dbReference type="ARBA" id="ARBA00005992"/>
    </source>
</evidence>
<feature type="active site" description="Nucleophile" evidence="7">
    <location>
        <position position="454"/>
    </location>
</feature>
<dbReference type="GO" id="GO:0004180">
    <property type="term" value="F:carboxypeptidase activity"/>
    <property type="evidence" value="ECO:0007669"/>
    <property type="project" value="UniProtKB-ARBA"/>
</dbReference>
<dbReference type="GO" id="GO:0009252">
    <property type="term" value="P:peptidoglycan biosynthetic process"/>
    <property type="evidence" value="ECO:0007669"/>
    <property type="project" value="UniProtKB-UniPathway"/>
</dbReference>
<dbReference type="Pfam" id="PF01471">
    <property type="entry name" value="PG_binding_1"/>
    <property type="match status" value="1"/>
</dbReference>
<dbReference type="InterPro" id="IPR038063">
    <property type="entry name" value="Transpep_catalytic_dom"/>
</dbReference>
<keyword evidence="5 7" id="KW-0573">Peptidoglycan synthesis</keyword>
<dbReference type="OrthoDB" id="9778545at2"/>
<dbReference type="GO" id="GO:0016740">
    <property type="term" value="F:transferase activity"/>
    <property type="evidence" value="ECO:0007669"/>
    <property type="project" value="UniProtKB-KW"/>
</dbReference>
<dbReference type="PANTHER" id="PTHR41533">
    <property type="entry name" value="L,D-TRANSPEPTIDASE HI_1667-RELATED"/>
    <property type="match status" value="1"/>
</dbReference>
<proteinExistence type="inferred from homology"/>
<sequence length="533" mass="61779">MRFILLLFFFQLGPSGIYAQEEKSGVPDYFSQKILILSSEERAEIVNLYATRNFEPIWLTDGIPNPQAIALREIISQVHYDGLNPKDYGLSKIDFLLANLQVRNSPSGPGLKEEFEGFMTASFYRLIDHLLYGKVNPTQLSGIWAINKIRDPHEVIYWLEKSIGDPYLNLTLNQVRPKNPMYRKGRRWMMDLEKELDSNPEDFRELSLNKNLKLGDKSAEISAILKRLAEMGFYDLHSQDSSLTQYDSSAWTAVKKLQREFGLEDDGIIGKQTMAALNTNPKSKMKQIAVNLERMRWIPDEAWQGQRILVNIPEFEMTFFDGIDSLFSSEVIVGTVQNQTPIFTAQMSYLVFSPYWNVPESITRNEIIPAVKRNRNYLDRNKMEVVTSAGRIINPTLVDWSKRPFPYQIRQKPGPHNSLGLVKFMFPNPHQVYIHDTPAKQLFFKSYRAFSHGCIRMRKPQEFSAFLLRDDSSWTTDKIREAMSRERELEVRLTKPIPVWVLYFTVGMGAQGQPDFKNDVYGLDEEVWELLQK</sequence>
<reference evidence="10" key="1">
    <citation type="submission" date="2016-10" db="EMBL/GenBank/DDBJ databases">
        <authorList>
            <person name="Varghese N."/>
            <person name="Submissions S."/>
        </authorList>
    </citation>
    <scope>NUCLEOTIDE SEQUENCE [LARGE SCALE GENOMIC DNA]</scope>
    <source>
        <strain evidence="10">DSM 19315</strain>
    </source>
</reference>
<organism evidence="9 10">
    <name type="scientific">Algoriphagus hitonicola</name>
    <dbReference type="NCBI Taxonomy" id="435880"/>
    <lineage>
        <taxon>Bacteria</taxon>
        <taxon>Pseudomonadati</taxon>
        <taxon>Bacteroidota</taxon>
        <taxon>Cytophagia</taxon>
        <taxon>Cytophagales</taxon>
        <taxon>Cyclobacteriaceae</taxon>
        <taxon>Algoriphagus</taxon>
    </lineage>
</organism>
<dbReference type="SUPFAM" id="SSF141523">
    <property type="entry name" value="L,D-transpeptidase catalytic domain-like"/>
    <property type="match status" value="1"/>
</dbReference>